<protein>
    <recommendedName>
        <fullName evidence="7">Serine protease</fullName>
        <ecNumber evidence="7">3.4.21.-</ecNumber>
    </recommendedName>
</protein>
<evidence type="ECO:0000313" key="8">
    <source>
        <dbReference type="EMBL" id="ROU06724.1"/>
    </source>
</evidence>
<gene>
    <name evidence="8" type="ORF">D9T17_12025</name>
</gene>
<dbReference type="PRINTS" id="PR00839">
    <property type="entry name" value="V8PROTEASE"/>
</dbReference>
<dbReference type="PROSITE" id="PS00134">
    <property type="entry name" value="TRYPSIN_HIS"/>
    <property type="match status" value="1"/>
</dbReference>
<dbReference type="EMBL" id="RCTY01000030">
    <property type="protein sequence ID" value="ROU06724.1"/>
    <property type="molecule type" value="Genomic_DNA"/>
</dbReference>
<dbReference type="InterPro" id="IPR043504">
    <property type="entry name" value="Peptidase_S1_PA_chymotrypsin"/>
</dbReference>
<accession>A0A3N2RH40</accession>
<dbReference type="PROSITE" id="PS00673">
    <property type="entry name" value="V8_SER"/>
    <property type="match status" value="1"/>
</dbReference>
<evidence type="ECO:0000256" key="6">
    <source>
        <dbReference type="PIRSR" id="PIRSR608256-1"/>
    </source>
</evidence>
<dbReference type="PROSITE" id="PS00672">
    <property type="entry name" value="V8_HIS"/>
    <property type="match status" value="1"/>
</dbReference>
<reference evidence="8 9" key="1">
    <citation type="submission" date="2018-10" db="EMBL/GenBank/DDBJ databases">
        <title>The genome of Lysobacter enzymogenes OH11.</title>
        <authorList>
            <person name="Liu F."/>
            <person name="Zhao Y."/>
            <person name="Qian G."/>
            <person name="Chen Y."/>
            <person name="Xu H."/>
        </authorList>
    </citation>
    <scope>NUCLEOTIDE SEQUENCE [LARGE SCALE GENOMIC DNA]</scope>
    <source>
        <strain evidence="8 9">OH11</strain>
    </source>
</reference>
<evidence type="ECO:0000256" key="4">
    <source>
        <dbReference type="ARBA" id="ARBA00022801"/>
    </source>
</evidence>
<dbReference type="InterPro" id="IPR018114">
    <property type="entry name" value="TRYPSIN_HIS"/>
</dbReference>
<feature type="active site" description="Charge relay system" evidence="6">
    <location>
        <position position="138"/>
    </location>
</feature>
<comment type="similarity">
    <text evidence="1 7">Belongs to the peptidase S1B family.</text>
</comment>
<dbReference type="InterPro" id="IPR050966">
    <property type="entry name" value="Glutamyl_endopeptidase"/>
</dbReference>
<evidence type="ECO:0000313" key="9">
    <source>
        <dbReference type="Proteomes" id="UP000275910"/>
    </source>
</evidence>
<proteinExistence type="inferred from homology"/>
<keyword evidence="3" id="KW-0732">Signal</keyword>
<dbReference type="InterPro" id="IPR000126">
    <property type="entry name" value="V8_ser_AS"/>
</dbReference>
<dbReference type="EC" id="3.4.21.-" evidence="7"/>
<evidence type="ECO:0000256" key="3">
    <source>
        <dbReference type="ARBA" id="ARBA00022729"/>
    </source>
</evidence>
<name>A0A3N2RH40_LYSEN</name>
<dbReference type="Gene3D" id="2.40.10.10">
    <property type="entry name" value="Trypsin-like serine proteases"/>
    <property type="match status" value="2"/>
</dbReference>
<dbReference type="GO" id="GO:0004252">
    <property type="term" value="F:serine-type endopeptidase activity"/>
    <property type="evidence" value="ECO:0007669"/>
    <property type="project" value="InterPro"/>
</dbReference>
<dbReference type="GO" id="GO:0006508">
    <property type="term" value="P:proteolysis"/>
    <property type="evidence" value="ECO:0007669"/>
    <property type="project" value="UniProtKB-KW"/>
</dbReference>
<feature type="active site" description="Charge relay system" evidence="6">
    <location>
        <position position="93"/>
    </location>
</feature>
<dbReference type="InterPro" id="IPR028301">
    <property type="entry name" value="V8_his_AS"/>
</dbReference>
<dbReference type="InterPro" id="IPR008256">
    <property type="entry name" value="Peptidase_S1B"/>
</dbReference>
<dbReference type="PANTHER" id="PTHR15462">
    <property type="entry name" value="SERINE PROTEASE"/>
    <property type="match status" value="1"/>
</dbReference>
<keyword evidence="2 7" id="KW-0645">Protease</keyword>
<dbReference type="RefSeq" id="WP_123647633.1">
    <property type="nucleotide sequence ID" value="NZ_RCTY01000030.1"/>
</dbReference>
<evidence type="ECO:0000256" key="2">
    <source>
        <dbReference type="ARBA" id="ARBA00022670"/>
    </source>
</evidence>
<dbReference type="Pfam" id="PF13365">
    <property type="entry name" value="Trypsin_2"/>
    <property type="match status" value="1"/>
</dbReference>
<keyword evidence="5 7" id="KW-0720">Serine protease</keyword>
<dbReference type="Proteomes" id="UP000275910">
    <property type="component" value="Unassembled WGS sequence"/>
</dbReference>
<sequence length="257" mass="27098">MNEEEILQAIRKTGCAMRRANAACTHGDASAPAAEPAALNLFTVIGTDQRRPVQQIWKYPFRAVVRIRAHNSAGIKAGSGFLVGPSTVLTAAHCLHDMDLATPAASAVEVVTANGTALRVGGWDTLSRWRNTGDSAADLGCIRLVGAPGAELGYLGTRTITQSETAGDFAVAGYPLDRGGHKVLYCDIGANPTIAGAFLDHPIDTEEGQSGSPLFYISDNQAIAVGVHIRGDDAGNGSNRALRLTAPLIERVRNWLK</sequence>
<organism evidence="8 9">
    <name type="scientific">Lysobacter enzymogenes</name>
    <dbReference type="NCBI Taxonomy" id="69"/>
    <lineage>
        <taxon>Bacteria</taxon>
        <taxon>Pseudomonadati</taxon>
        <taxon>Pseudomonadota</taxon>
        <taxon>Gammaproteobacteria</taxon>
        <taxon>Lysobacterales</taxon>
        <taxon>Lysobacteraceae</taxon>
        <taxon>Lysobacter</taxon>
    </lineage>
</organism>
<evidence type="ECO:0000256" key="1">
    <source>
        <dbReference type="ARBA" id="ARBA00008764"/>
    </source>
</evidence>
<keyword evidence="4 7" id="KW-0378">Hydrolase</keyword>
<dbReference type="PANTHER" id="PTHR15462:SF8">
    <property type="entry name" value="SERINE PROTEASE"/>
    <property type="match status" value="1"/>
</dbReference>
<evidence type="ECO:0000256" key="5">
    <source>
        <dbReference type="ARBA" id="ARBA00022825"/>
    </source>
</evidence>
<dbReference type="InterPro" id="IPR009003">
    <property type="entry name" value="Peptidase_S1_PA"/>
</dbReference>
<dbReference type="SUPFAM" id="SSF50494">
    <property type="entry name" value="Trypsin-like serine proteases"/>
    <property type="match status" value="1"/>
</dbReference>
<dbReference type="AlphaFoldDB" id="A0A3N2RH40"/>
<comment type="caution">
    <text evidence="8">The sequence shown here is derived from an EMBL/GenBank/DDBJ whole genome shotgun (WGS) entry which is preliminary data.</text>
</comment>
<feature type="active site" description="Charge relay system" evidence="6">
    <location>
        <position position="210"/>
    </location>
</feature>
<evidence type="ECO:0000256" key="7">
    <source>
        <dbReference type="RuleBase" id="RU004296"/>
    </source>
</evidence>